<evidence type="ECO:0000256" key="4">
    <source>
        <dbReference type="ARBA" id="ARBA00022747"/>
    </source>
</evidence>
<keyword evidence="2 6" id="KW-0808">Transferase</keyword>
<sequence length="586" mass="66468">MQTFLSANSLADLTGTSLATTQHWGKTGQYPYHTNDDGRKGFYMEELMGVPVIRQMLNTHWEEEAVIAPLRDYTSVELFAGAGGLALGMHQAGFRHVLLNEMDAMACQTLRRNQPDWNVLEGDVHGIDFTPLRGKVDFLSGGFPCQAFSYAGKKGGMNDTRGTLFFELARAVKEIQPKVFLGENVKGLLSHDDGKTLSIIKDVIAELGYTLVKPRLLKAIMYKVPQKRERLFLVAIRSDIAEHVEFRWPDPYKRVMTLRDALCKGELFACDVPKSDGQTYPEKKSKVLSLVPQGGDWRDLPLDVQKDYMGGSFHLGGGKTGMARRLAMDEPSLTLTCAPAQKQTERCHPIETRPLTVREYARIQTFPDDWQFEGNLSAQYKQIGNAVPVNLAYALGRSLIRLFNQIDEQNHEESQFEEAFRISRNMLPPQLFPVDLLAVQKKFPEGVISNRFIKDRNHETTSLDESKNVLISLVTNENIAPFDSQSAKVYYTGKKFPSTVKLNKLYYFMPYTKGKGIRDLYLIKAARVGTKHEVNLKADENDVRLVFEIVFVKQLFSQYKPVKLQIWRTFTDTILKDVMGRPDSKM</sequence>
<evidence type="ECO:0000256" key="8">
    <source>
        <dbReference type="RuleBase" id="RU000417"/>
    </source>
</evidence>
<dbReference type="CDD" id="cd00315">
    <property type="entry name" value="Cyt_C5_DNA_methylase"/>
    <property type="match status" value="1"/>
</dbReference>
<gene>
    <name evidence="9" type="ORF">HMPREF1991_00978</name>
</gene>
<evidence type="ECO:0000256" key="3">
    <source>
        <dbReference type="ARBA" id="ARBA00022691"/>
    </source>
</evidence>
<keyword evidence="10" id="KW-1185">Reference proteome</keyword>
<dbReference type="PROSITE" id="PS00094">
    <property type="entry name" value="C5_MTASE_1"/>
    <property type="match status" value="1"/>
</dbReference>
<evidence type="ECO:0000313" key="10">
    <source>
        <dbReference type="Proteomes" id="UP000027442"/>
    </source>
</evidence>
<evidence type="ECO:0000256" key="5">
    <source>
        <dbReference type="ARBA" id="ARBA00047422"/>
    </source>
</evidence>
<dbReference type="InterPro" id="IPR001525">
    <property type="entry name" value="C5_MeTfrase"/>
</dbReference>
<dbReference type="EC" id="2.1.1.37" evidence="8"/>
<dbReference type="PROSITE" id="PS51679">
    <property type="entry name" value="SAM_MT_C5"/>
    <property type="match status" value="1"/>
</dbReference>
<dbReference type="Proteomes" id="UP000027442">
    <property type="component" value="Unassembled WGS sequence"/>
</dbReference>
<dbReference type="GO" id="GO:0032259">
    <property type="term" value="P:methylation"/>
    <property type="evidence" value="ECO:0007669"/>
    <property type="project" value="UniProtKB-KW"/>
</dbReference>
<evidence type="ECO:0000313" key="9">
    <source>
        <dbReference type="EMBL" id="KDR52941.1"/>
    </source>
</evidence>
<dbReference type="eggNOG" id="COG0270">
    <property type="taxonomic scope" value="Bacteria"/>
</dbReference>
<comment type="catalytic activity">
    <reaction evidence="5 8">
        <text>a 2'-deoxycytidine in DNA + S-adenosyl-L-methionine = a 5-methyl-2'-deoxycytidine in DNA + S-adenosyl-L-homocysteine + H(+)</text>
        <dbReference type="Rhea" id="RHEA:13681"/>
        <dbReference type="Rhea" id="RHEA-COMP:11369"/>
        <dbReference type="Rhea" id="RHEA-COMP:11370"/>
        <dbReference type="ChEBI" id="CHEBI:15378"/>
        <dbReference type="ChEBI" id="CHEBI:57856"/>
        <dbReference type="ChEBI" id="CHEBI:59789"/>
        <dbReference type="ChEBI" id="CHEBI:85452"/>
        <dbReference type="ChEBI" id="CHEBI:85454"/>
        <dbReference type="EC" id="2.1.1.37"/>
    </reaction>
</comment>
<protein>
    <recommendedName>
        <fullName evidence="8">Cytosine-specific methyltransferase</fullName>
        <ecNumber evidence="8">2.1.1.37</ecNumber>
    </recommendedName>
</protein>
<dbReference type="GO" id="GO:0003886">
    <property type="term" value="F:DNA (cytosine-5-)-methyltransferase activity"/>
    <property type="evidence" value="ECO:0007669"/>
    <property type="project" value="UniProtKB-EC"/>
</dbReference>
<keyword evidence="1 6" id="KW-0489">Methyltransferase</keyword>
<evidence type="ECO:0000256" key="1">
    <source>
        <dbReference type="ARBA" id="ARBA00022603"/>
    </source>
</evidence>
<dbReference type="InterPro" id="IPR018117">
    <property type="entry name" value="C5_DNA_meth_AS"/>
</dbReference>
<dbReference type="PRINTS" id="PR00105">
    <property type="entry name" value="C5METTRFRASE"/>
</dbReference>
<keyword evidence="4" id="KW-0680">Restriction system</keyword>
<dbReference type="PANTHER" id="PTHR10629:SF52">
    <property type="entry name" value="DNA (CYTOSINE-5)-METHYLTRANSFERASE 1"/>
    <property type="match status" value="1"/>
</dbReference>
<dbReference type="PANTHER" id="PTHR10629">
    <property type="entry name" value="CYTOSINE-SPECIFIC METHYLTRANSFERASE"/>
    <property type="match status" value="1"/>
</dbReference>
<dbReference type="Pfam" id="PF00145">
    <property type="entry name" value="DNA_methylase"/>
    <property type="match status" value="1"/>
</dbReference>
<dbReference type="EMBL" id="JNGW01000036">
    <property type="protein sequence ID" value="KDR52941.1"/>
    <property type="molecule type" value="Genomic_DNA"/>
</dbReference>
<dbReference type="GO" id="GO:0003677">
    <property type="term" value="F:DNA binding"/>
    <property type="evidence" value="ECO:0007669"/>
    <property type="project" value="TreeGrafter"/>
</dbReference>
<accession>A0A069QSW3</accession>
<proteinExistence type="inferred from homology"/>
<reference evidence="9 10" key="1">
    <citation type="submission" date="2013-08" db="EMBL/GenBank/DDBJ databases">
        <authorList>
            <person name="Weinstock G."/>
            <person name="Sodergren E."/>
            <person name="Wylie T."/>
            <person name="Fulton L."/>
            <person name="Fulton R."/>
            <person name="Fronick C."/>
            <person name="O'Laughlin M."/>
            <person name="Godfrey J."/>
            <person name="Miner T."/>
            <person name="Herter B."/>
            <person name="Appelbaum E."/>
            <person name="Cordes M."/>
            <person name="Lek S."/>
            <person name="Wollam A."/>
            <person name="Pepin K.H."/>
            <person name="Palsikar V.B."/>
            <person name="Mitreva M."/>
            <person name="Wilson R.K."/>
        </authorList>
    </citation>
    <scope>NUCLEOTIDE SEQUENCE [LARGE SCALE GENOMIC DNA]</scope>
    <source>
        <strain evidence="9 10">ATCC 15930</strain>
    </source>
</reference>
<dbReference type="PROSITE" id="PS00095">
    <property type="entry name" value="C5_MTASE_2"/>
    <property type="match status" value="1"/>
</dbReference>
<keyword evidence="3 6" id="KW-0949">S-adenosyl-L-methionine</keyword>
<name>A0A069QSW3_HOYLO</name>
<evidence type="ECO:0000256" key="7">
    <source>
        <dbReference type="RuleBase" id="RU000416"/>
    </source>
</evidence>
<comment type="similarity">
    <text evidence="6 7">Belongs to the class I-like SAM-binding methyltransferase superfamily. C5-methyltransferase family.</text>
</comment>
<dbReference type="AlphaFoldDB" id="A0A069QSW3"/>
<dbReference type="Gene3D" id="3.90.120.10">
    <property type="entry name" value="DNA Methylase, subunit A, domain 2"/>
    <property type="match status" value="1"/>
</dbReference>
<dbReference type="GO" id="GO:0044027">
    <property type="term" value="P:negative regulation of gene expression via chromosomal CpG island methylation"/>
    <property type="evidence" value="ECO:0007669"/>
    <property type="project" value="TreeGrafter"/>
</dbReference>
<dbReference type="HOGENOM" id="CLU_006958_0_5_10"/>
<dbReference type="RefSeq" id="WP_018968507.1">
    <property type="nucleotide sequence ID" value="NZ_KB899233.1"/>
</dbReference>
<comment type="caution">
    <text evidence="9">The sequence shown here is derived from an EMBL/GenBank/DDBJ whole genome shotgun (WGS) entry which is preliminary data.</text>
</comment>
<dbReference type="InterPro" id="IPR029063">
    <property type="entry name" value="SAM-dependent_MTases_sf"/>
</dbReference>
<feature type="active site" evidence="6">
    <location>
        <position position="145"/>
    </location>
</feature>
<dbReference type="PATRIC" id="fig|1122985.7.peg.1014"/>
<dbReference type="NCBIfam" id="TIGR00675">
    <property type="entry name" value="dcm"/>
    <property type="match status" value="1"/>
</dbReference>
<evidence type="ECO:0000256" key="6">
    <source>
        <dbReference type="PROSITE-ProRule" id="PRU01016"/>
    </source>
</evidence>
<dbReference type="InterPro" id="IPR031303">
    <property type="entry name" value="C5_meth_CS"/>
</dbReference>
<evidence type="ECO:0000256" key="2">
    <source>
        <dbReference type="ARBA" id="ARBA00022679"/>
    </source>
</evidence>
<dbReference type="GO" id="GO:0009307">
    <property type="term" value="P:DNA restriction-modification system"/>
    <property type="evidence" value="ECO:0007669"/>
    <property type="project" value="UniProtKB-KW"/>
</dbReference>
<dbReference type="Gene3D" id="3.40.50.150">
    <property type="entry name" value="Vaccinia Virus protein VP39"/>
    <property type="match status" value="1"/>
</dbReference>
<organism evidence="9 10">
    <name type="scientific">Hoylesella loescheii DSM 19665 = JCM 12249 = ATCC 15930</name>
    <dbReference type="NCBI Taxonomy" id="1122985"/>
    <lineage>
        <taxon>Bacteria</taxon>
        <taxon>Pseudomonadati</taxon>
        <taxon>Bacteroidota</taxon>
        <taxon>Bacteroidia</taxon>
        <taxon>Bacteroidales</taxon>
        <taxon>Prevotellaceae</taxon>
        <taxon>Hoylesella</taxon>
    </lineage>
</organism>
<dbReference type="SUPFAM" id="SSF53335">
    <property type="entry name" value="S-adenosyl-L-methionine-dependent methyltransferases"/>
    <property type="match status" value="1"/>
</dbReference>
<dbReference type="InterPro" id="IPR050390">
    <property type="entry name" value="C5-Methyltransferase"/>
</dbReference>